<evidence type="ECO:0000313" key="4">
    <source>
        <dbReference type="Proteomes" id="UP001283341"/>
    </source>
</evidence>
<reference evidence="3" key="2">
    <citation type="submission" date="2023-06" db="EMBL/GenBank/DDBJ databases">
        <authorList>
            <consortium name="Lawrence Berkeley National Laboratory"/>
            <person name="Haridas S."/>
            <person name="Hensen N."/>
            <person name="Bonometti L."/>
            <person name="Westerberg I."/>
            <person name="Brannstrom I.O."/>
            <person name="Guillou S."/>
            <person name="Cros-Aarteil S."/>
            <person name="Calhoun S."/>
            <person name="Kuo A."/>
            <person name="Mondo S."/>
            <person name="Pangilinan J."/>
            <person name="Riley R."/>
            <person name="Labutti K."/>
            <person name="Andreopoulos B."/>
            <person name="Lipzen A."/>
            <person name="Chen C."/>
            <person name="Yanf M."/>
            <person name="Daum C."/>
            <person name="Ng V."/>
            <person name="Clum A."/>
            <person name="Steindorff A."/>
            <person name="Ohm R."/>
            <person name="Martin F."/>
            <person name="Silar P."/>
            <person name="Natvig D."/>
            <person name="Lalanne C."/>
            <person name="Gautier V."/>
            <person name="Ament-Velasquez S.L."/>
            <person name="Kruys A."/>
            <person name="Hutchinson M.I."/>
            <person name="Powell A.J."/>
            <person name="Barry K."/>
            <person name="Miller A.N."/>
            <person name="Grigoriev I.V."/>
            <person name="Debuchy R."/>
            <person name="Gladieux P."/>
            <person name="Thoren M.H."/>
            <person name="Johannesson H."/>
        </authorList>
    </citation>
    <scope>NUCLEOTIDE SEQUENCE</scope>
    <source>
        <strain evidence="3">CBS 118394</strain>
    </source>
</reference>
<feature type="compositionally biased region" description="Low complexity" evidence="1">
    <location>
        <begin position="662"/>
        <end position="671"/>
    </location>
</feature>
<reference evidence="3" key="1">
    <citation type="journal article" date="2023" name="Mol. Phylogenet. Evol.">
        <title>Genome-scale phylogeny and comparative genomics of the fungal order Sordariales.</title>
        <authorList>
            <person name="Hensen N."/>
            <person name="Bonometti L."/>
            <person name="Westerberg I."/>
            <person name="Brannstrom I.O."/>
            <person name="Guillou S."/>
            <person name="Cros-Aarteil S."/>
            <person name="Calhoun S."/>
            <person name="Haridas S."/>
            <person name="Kuo A."/>
            <person name="Mondo S."/>
            <person name="Pangilinan J."/>
            <person name="Riley R."/>
            <person name="LaButti K."/>
            <person name="Andreopoulos B."/>
            <person name="Lipzen A."/>
            <person name="Chen C."/>
            <person name="Yan M."/>
            <person name="Daum C."/>
            <person name="Ng V."/>
            <person name="Clum A."/>
            <person name="Steindorff A."/>
            <person name="Ohm R.A."/>
            <person name="Martin F."/>
            <person name="Silar P."/>
            <person name="Natvig D.O."/>
            <person name="Lalanne C."/>
            <person name="Gautier V."/>
            <person name="Ament-Velasquez S.L."/>
            <person name="Kruys A."/>
            <person name="Hutchinson M.I."/>
            <person name="Powell A.J."/>
            <person name="Barry K."/>
            <person name="Miller A.N."/>
            <person name="Grigoriev I.V."/>
            <person name="Debuchy R."/>
            <person name="Gladieux P."/>
            <person name="Hiltunen Thoren M."/>
            <person name="Johannesson H."/>
        </authorList>
    </citation>
    <scope>NUCLEOTIDE SEQUENCE</scope>
    <source>
        <strain evidence="3">CBS 118394</strain>
    </source>
</reference>
<feature type="region of interest" description="Disordered" evidence="1">
    <location>
        <begin position="426"/>
        <end position="472"/>
    </location>
</feature>
<feature type="transmembrane region" description="Helical" evidence="2">
    <location>
        <begin position="78"/>
        <end position="100"/>
    </location>
</feature>
<keyword evidence="2" id="KW-1133">Transmembrane helix</keyword>
<feature type="region of interest" description="Disordered" evidence="1">
    <location>
        <begin position="523"/>
        <end position="678"/>
    </location>
</feature>
<dbReference type="AlphaFoldDB" id="A0AAE0HUJ9"/>
<gene>
    <name evidence="3" type="ORF">B0H66DRAFT_578322</name>
</gene>
<keyword evidence="2" id="KW-0472">Membrane</keyword>
<protein>
    <submittedName>
        <fullName evidence="3">Uncharacterized protein</fullName>
    </submittedName>
</protein>
<feature type="compositionally biased region" description="Polar residues" evidence="1">
    <location>
        <begin position="558"/>
        <end position="575"/>
    </location>
</feature>
<evidence type="ECO:0000256" key="1">
    <source>
        <dbReference type="SAM" id="MobiDB-lite"/>
    </source>
</evidence>
<dbReference type="Proteomes" id="UP001283341">
    <property type="component" value="Unassembled WGS sequence"/>
</dbReference>
<feature type="transmembrane region" description="Helical" evidence="2">
    <location>
        <begin position="112"/>
        <end position="131"/>
    </location>
</feature>
<comment type="caution">
    <text evidence="3">The sequence shown here is derived from an EMBL/GenBank/DDBJ whole genome shotgun (WGS) entry which is preliminary data.</text>
</comment>
<dbReference type="EMBL" id="JAUEDM010000008">
    <property type="protein sequence ID" value="KAK3313177.1"/>
    <property type="molecule type" value="Genomic_DNA"/>
</dbReference>
<name>A0AAE0HUJ9_9PEZI</name>
<sequence>MPLALLSSLTNRNINTSDDIFISSLAANVTTNNTAEDAIQVICAWPLSGQYGLGSRILYYALVTTCVFARKADWLRNACLAAALIIPAVAALHGITLAALHVEGAVDMDIYGAFQACCIGILAAPITVKMSKTYFNDPARNTIYLWTILILAGLLSLMVEFYRVSETPCSRDDFGNLLTKMKEFPYEQASCNLTCSIQKGPFSSMRTDALNNIYVIPAPTTLTSGTATLIAAGCCIPAILLLVSMWNKILEINWNARFSRRNEDDNLDEVIEGTNNATPRKINKVNDWIASFLSVVQALVFGGGVLAIVILGEINFNSASVRYQTEPMASIGQWGPVVGAALAALGSLYVVLVHEPEAKEVESASVSPVHHCDCAHHHYGSRTSFKNGAEGHTIGGPIYESPGMMSAPFPPMPSYDRKDLQRGATMPVSGFPFGVQESDEKRQSFHSERGRSLKRSPGSERPPETEQQDAGNRLKFMKTLGKISEKLGTAPPDLFDDSAFREGKAADYPLLPGEEWRNPDLQVTKELYEDGNARSRSRAPSFRASFEDGGSRAPSPNPSISRQRRSNTMGGSTHASRSETRGRAPSSPSSTFTPGRLGPRRATLEVPGASHRDSPSSRHNSSPAAIISLFNPVHDGEPQSPISPITPPAIVLSPDPETYADSPSPGASPSTSAPPPPH</sequence>
<evidence type="ECO:0000313" key="3">
    <source>
        <dbReference type="EMBL" id="KAK3313177.1"/>
    </source>
</evidence>
<feature type="transmembrane region" description="Helical" evidence="2">
    <location>
        <begin position="331"/>
        <end position="352"/>
    </location>
</feature>
<keyword evidence="4" id="KW-1185">Reference proteome</keyword>
<feature type="transmembrane region" description="Helical" evidence="2">
    <location>
        <begin position="143"/>
        <end position="162"/>
    </location>
</feature>
<accession>A0AAE0HUJ9</accession>
<keyword evidence="2" id="KW-0812">Transmembrane</keyword>
<feature type="compositionally biased region" description="Basic and acidic residues" evidence="1">
    <location>
        <begin position="438"/>
        <end position="464"/>
    </location>
</feature>
<evidence type="ECO:0000256" key="2">
    <source>
        <dbReference type="SAM" id="Phobius"/>
    </source>
</evidence>
<feature type="transmembrane region" description="Helical" evidence="2">
    <location>
        <begin position="288"/>
        <end position="311"/>
    </location>
</feature>
<organism evidence="3 4">
    <name type="scientific">Apodospora peruviana</name>
    <dbReference type="NCBI Taxonomy" id="516989"/>
    <lineage>
        <taxon>Eukaryota</taxon>
        <taxon>Fungi</taxon>
        <taxon>Dikarya</taxon>
        <taxon>Ascomycota</taxon>
        <taxon>Pezizomycotina</taxon>
        <taxon>Sordariomycetes</taxon>
        <taxon>Sordariomycetidae</taxon>
        <taxon>Sordariales</taxon>
        <taxon>Lasiosphaeriaceae</taxon>
        <taxon>Apodospora</taxon>
    </lineage>
</organism>
<feature type="transmembrane region" description="Helical" evidence="2">
    <location>
        <begin position="229"/>
        <end position="250"/>
    </location>
</feature>
<proteinExistence type="predicted"/>